<dbReference type="EMBL" id="WCTL01000011">
    <property type="protein sequence ID" value="KAB4235231.1"/>
    <property type="molecule type" value="Genomic_DNA"/>
</dbReference>
<dbReference type="InterPro" id="IPR036388">
    <property type="entry name" value="WH-like_DNA-bd_sf"/>
</dbReference>
<dbReference type="Proteomes" id="UP000095614">
    <property type="component" value="Unassembled WGS sequence"/>
</dbReference>
<dbReference type="InterPro" id="IPR038475">
    <property type="entry name" value="RecG_C_sf"/>
</dbReference>
<organism evidence="3 5">
    <name type="scientific">Bacteroides uniformis</name>
    <dbReference type="NCBI Taxonomy" id="820"/>
    <lineage>
        <taxon>Bacteria</taxon>
        <taxon>Pseudomonadati</taxon>
        <taxon>Bacteroidota</taxon>
        <taxon>Bacteroidia</taxon>
        <taxon>Bacteroidales</taxon>
        <taxon>Bacteroidaceae</taxon>
        <taxon>Bacteroides</taxon>
    </lineage>
</organism>
<dbReference type="PATRIC" id="fig|820.27.peg.4297"/>
<proteinExistence type="predicted"/>
<dbReference type="PANTHER" id="PTHR30595:SF6">
    <property type="entry name" value="SCHLAFEN ALBA-2 DOMAIN-CONTAINING PROTEIN"/>
    <property type="match status" value="1"/>
</dbReference>
<dbReference type="Gene3D" id="1.10.10.10">
    <property type="entry name" value="Winged helix-like DNA-binding domain superfamily/Winged helix DNA-binding domain"/>
    <property type="match status" value="1"/>
</dbReference>
<dbReference type="Gene3D" id="3.30.565.60">
    <property type="match status" value="1"/>
</dbReference>
<sequence>MLNTENIQSLIDSGEGYNVEFKVRVPSKVRELTEEICAFANADGGYLLIGVDDNGQVVDTNLENDKRSAIQGSISEISPALHCELYSVNIVNKTVWVIDVPSGKDKPYIFSGSIYVREGANSQKLRTAEEMRSFFQECNKIFFDHIPCHWFNIYTDADEQMIKDFRTEAKLSPSTPDKQIFENLELFTENGTAKNGAAMFFGKQPERKFPHAITRCVLFKGTNKVYIIDDKTFGGSLYQQYLQAIAWLESKLQVAYKIEGTGPREEIWEIPLTVFKEAIINALSHRDYYEQGASIMIEMFDDRVEISNPGGLLPVVAKDFGHKSMTRNPLIFSLFTRMHLVERVASGIPRMQEAMREANLPEPEFHTEGMFTAVFKRQISNSANYDTVNGIVNDIVNDTINENEQAILNLLVTTPGLNASEISKHINKSLRTTMRYIKILQDKDLIEFRGAPKTGGYFTKNGLQYL</sequence>
<dbReference type="GO" id="GO:0004386">
    <property type="term" value="F:helicase activity"/>
    <property type="evidence" value="ECO:0007669"/>
    <property type="project" value="UniProtKB-KW"/>
</dbReference>
<gene>
    <name evidence="2" type="ORF">ERS852462_00006</name>
    <name evidence="3" type="ORF">GAP47_13380</name>
</gene>
<dbReference type="PANTHER" id="PTHR30595">
    <property type="entry name" value="GLPR-RELATED TRANSCRIPTIONAL REPRESSOR"/>
    <property type="match status" value="1"/>
</dbReference>
<dbReference type="Pfam" id="PF13412">
    <property type="entry name" value="HTH_24"/>
    <property type="match status" value="1"/>
</dbReference>
<dbReference type="AlphaFoldDB" id="A0A139JR75"/>
<dbReference type="RefSeq" id="WP_057097188.1">
    <property type="nucleotide sequence ID" value="NZ_CAXSUA010000007.1"/>
</dbReference>
<evidence type="ECO:0000313" key="4">
    <source>
        <dbReference type="Proteomes" id="UP000095614"/>
    </source>
</evidence>
<keyword evidence="2" id="KW-0547">Nucleotide-binding</keyword>
<dbReference type="InterPro" id="IPR038461">
    <property type="entry name" value="Schlafen_AlbA_2_dom_sf"/>
</dbReference>
<name>A0A139JR75_BACUN</name>
<dbReference type="EMBL" id="CZAF01000001">
    <property type="protein sequence ID" value="CUO31388.1"/>
    <property type="molecule type" value="Genomic_DNA"/>
</dbReference>
<reference evidence="3 5" key="2">
    <citation type="journal article" date="2019" name="Nat. Med.">
        <title>A library of human gut bacterial isolates paired with longitudinal multiomics data enables mechanistic microbiome research.</title>
        <authorList>
            <person name="Poyet M."/>
            <person name="Groussin M."/>
            <person name="Gibbons S.M."/>
            <person name="Avila-Pacheco J."/>
            <person name="Jiang X."/>
            <person name="Kearney S.M."/>
            <person name="Perrotta A.R."/>
            <person name="Berdy B."/>
            <person name="Zhao S."/>
            <person name="Lieberman T.D."/>
            <person name="Swanson P.K."/>
            <person name="Smith M."/>
            <person name="Roesemann S."/>
            <person name="Alexander J.E."/>
            <person name="Rich S.A."/>
            <person name="Livny J."/>
            <person name="Vlamakis H."/>
            <person name="Clish C."/>
            <person name="Bullock K."/>
            <person name="Deik A."/>
            <person name="Scott J."/>
            <person name="Pierce K.A."/>
            <person name="Xavier R.J."/>
            <person name="Alm E.J."/>
        </authorList>
    </citation>
    <scope>NUCLEOTIDE SEQUENCE [LARGE SCALE GENOMIC DNA]</scope>
    <source>
        <strain evidence="3 5">BIOML-A5</strain>
    </source>
</reference>
<feature type="domain" description="Schlafen AlbA-2" evidence="1">
    <location>
        <begin position="15"/>
        <end position="125"/>
    </location>
</feature>
<accession>A0A139JR75</accession>
<keyword evidence="2" id="KW-0378">Hydrolase</keyword>
<dbReference type="InterPro" id="IPR036390">
    <property type="entry name" value="WH_DNA-bd_sf"/>
</dbReference>
<dbReference type="SUPFAM" id="SSF46785">
    <property type="entry name" value="Winged helix' DNA-binding domain"/>
    <property type="match status" value="1"/>
</dbReference>
<dbReference type="Gene3D" id="3.30.950.30">
    <property type="entry name" value="Schlafen, AAA domain"/>
    <property type="match status" value="1"/>
</dbReference>
<evidence type="ECO:0000259" key="1">
    <source>
        <dbReference type="Pfam" id="PF04326"/>
    </source>
</evidence>
<evidence type="ECO:0000313" key="5">
    <source>
        <dbReference type="Proteomes" id="UP000462376"/>
    </source>
</evidence>
<dbReference type="Proteomes" id="UP000462376">
    <property type="component" value="Unassembled WGS sequence"/>
</dbReference>
<protein>
    <submittedName>
        <fullName evidence="2">ATP-dependent DNA helicase RecG</fullName>
    </submittedName>
    <submittedName>
        <fullName evidence="3">Winged helix-turn-helix transcriptional regulator</fullName>
    </submittedName>
</protein>
<dbReference type="OrthoDB" id="1120869at2"/>
<keyword evidence="2" id="KW-0067">ATP-binding</keyword>
<dbReference type="InterPro" id="IPR007421">
    <property type="entry name" value="Schlafen_AlbA_2_dom"/>
</dbReference>
<evidence type="ECO:0000313" key="3">
    <source>
        <dbReference type="EMBL" id="KAB4235231.1"/>
    </source>
</evidence>
<reference evidence="2 4" key="1">
    <citation type="submission" date="2015-09" db="EMBL/GenBank/DDBJ databases">
        <authorList>
            <consortium name="Pathogen Informatics"/>
        </authorList>
    </citation>
    <scope>NUCLEOTIDE SEQUENCE [LARGE SCALE GENOMIC DNA]</scope>
    <source>
        <strain evidence="2 4">2789STDY5834847</strain>
    </source>
</reference>
<dbReference type="Pfam" id="PF04326">
    <property type="entry name" value="SLFN_AlbA_2"/>
    <property type="match status" value="1"/>
</dbReference>
<evidence type="ECO:0000313" key="2">
    <source>
        <dbReference type="EMBL" id="CUO31388.1"/>
    </source>
</evidence>
<keyword evidence="2" id="KW-0347">Helicase</keyword>
<dbReference type="Pfam" id="PF13749">
    <property type="entry name" value="HATPase_c_4"/>
    <property type="match status" value="1"/>
</dbReference>